<accession>A0ABP3EDH7</accession>
<evidence type="ECO:0000313" key="2">
    <source>
        <dbReference type="Proteomes" id="UP001500657"/>
    </source>
</evidence>
<keyword evidence="2" id="KW-1185">Reference proteome</keyword>
<dbReference type="EMBL" id="BAAAFO010000004">
    <property type="protein sequence ID" value="GAA0260165.1"/>
    <property type="molecule type" value="Genomic_DNA"/>
</dbReference>
<name>A0ABP3EDH7_9GAMM</name>
<dbReference type="Proteomes" id="UP001500657">
    <property type="component" value="Unassembled WGS sequence"/>
</dbReference>
<dbReference type="RefSeq" id="WP_343883314.1">
    <property type="nucleotide sequence ID" value="NZ_BAAAFO010000004.1"/>
</dbReference>
<evidence type="ECO:0000313" key="1">
    <source>
        <dbReference type="EMBL" id="GAA0260165.1"/>
    </source>
</evidence>
<proteinExistence type="predicted"/>
<sequence length="150" mass="16928">MGLDMYLEAKRHVAPCDPRTEPTRRAIGTAIGYMPPKEKPGQDASLLEVSGVTVRVGYWRKFDALHRWFVSNVQEGVDDCRPAFVSVDTLIELEGKLEQASDASVSASDHFTADVDETLEDGEVDYTLKVLHHAKQLQEQGWDIYYRASW</sequence>
<organism evidence="1 2">
    <name type="scientific">Rhodanobacter caeni</name>
    <dbReference type="NCBI Taxonomy" id="657654"/>
    <lineage>
        <taxon>Bacteria</taxon>
        <taxon>Pseudomonadati</taxon>
        <taxon>Pseudomonadota</taxon>
        <taxon>Gammaproteobacteria</taxon>
        <taxon>Lysobacterales</taxon>
        <taxon>Rhodanobacteraceae</taxon>
        <taxon>Rhodanobacter</taxon>
    </lineage>
</organism>
<protein>
    <submittedName>
        <fullName evidence="1">Uncharacterized protein</fullName>
    </submittedName>
</protein>
<gene>
    <name evidence="1" type="ORF">GCM10009126_26980</name>
</gene>
<reference evidence="2" key="1">
    <citation type="journal article" date="2019" name="Int. J. Syst. Evol. Microbiol.">
        <title>The Global Catalogue of Microorganisms (GCM) 10K type strain sequencing project: providing services to taxonomists for standard genome sequencing and annotation.</title>
        <authorList>
            <consortium name="The Broad Institute Genomics Platform"/>
            <consortium name="The Broad Institute Genome Sequencing Center for Infectious Disease"/>
            <person name="Wu L."/>
            <person name="Ma J."/>
        </authorList>
    </citation>
    <scope>NUCLEOTIDE SEQUENCE [LARGE SCALE GENOMIC DNA]</scope>
    <source>
        <strain evidence="2">JCM 16242</strain>
    </source>
</reference>
<comment type="caution">
    <text evidence="1">The sequence shown here is derived from an EMBL/GenBank/DDBJ whole genome shotgun (WGS) entry which is preliminary data.</text>
</comment>